<dbReference type="PANTHER" id="PTHR43215">
    <property type="entry name" value="RADIAL SPOKE HEAD 1 HOMOLOG"/>
    <property type="match status" value="1"/>
</dbReference>
<evidence type="ECO:0000256" key="1">
    <source>
        <dbReference type="ARBA" id="ARBA00022737"/>
    </source>
</evidence>
<dbReference type="EMBL" id="HBIB01034724">
    <property type="protein sequence ID" value="CAE0260230.1"/>
    <property type="molecule type" value="Transcribed_RNA"/>
</dbReference>
<feature type="region of interest" description="Disordered" evidence="2">
    <location>
        <begin position="452"/>
        <end position="534"/>
    </location>
</feature>
<dbReference type="Pfam" id="PF02493">
    <property type="entry name" value="MORN"/>
    <property type="match status" value="6"/>
</dbReference>
<sequence length="621" mass="67981">MSARIPFTPFKLVNVNLRGSLIGCSFEGFLQGETGKPEGYGEAFFNDKSTYAGCFLNGEMEGMGTFSSQAGARYEGEWKQGFQHGYGRSLNTDGAVYEGEWSHGQRSGVGQYGESSVGVLFAGRWEKGCPSGRCFAQLAPIGSSESRIHFVGDFSRQGDEHLVAIGRMRNTRSGRWNPEAMIEEDYCGQVLSVWRDEMTDVENFGRVDSLMREGLGVLKWSSVQIPSPSQARVLPGIDGSRCEAATYEGEFESAVPHGYGILTDENCGCYRGEFKNGEFHGMGAFEFKDGSQYFGNWKSNKRNGFGVMKSASNEQRLCFFSNGLEEASHFLQRSEGLQSSLNAADRDDLSHRLSTAVKIDSVAQAATHHSRTRSNKSFIITSRTGTQLFGGSKPKNLTTLADVPEEQNFGRGGQTQIKSEEETTAGANSVLVKNTEEIVTSQDGQHLFMEDMTSSYPNPQSEREFTGGAEELKRNSIKDDAETSRKAALFDDVKSDETPHMSAARRAGDGVLPRNSPPNEASKKSGTSKTSGSMVLVGVRTPVDSSSNKPNNRQIVDENSLLRDVEVAAMRAENRASAARQLAEPYSTLSDAEVMKEIGVLLTHVDEVRKATAQLLRRQGR</sequence>
<name>A0A7S3GC82_9EUKA</name>
<dbReference type="Gene3D" id="2.20.110.10">
    <property type="entry name" value="Histone H3 K4-specific methyltransferase SET7/9 N-terminal domain"/>
    <property type="match status" value="3"/>
</dbReference>
<feature type="compositionally biased region" description="Low complexity" evidence="2">
    <location>
        <begin position="524"/>
        <end position="533"/>
    </location>
</feature>
<dbReference type="PANTHER" id="PTHR43215:SF14">
    <property type="entry name" value="RADIAL SPOKE HEAD 1 HOMOLOG"/>
    <property type="match status" value="1"/>
</dbReference>
<evidence type="ECO:0000256" key="2">
    <source>
        <dbReference type="SAM" id="MobiDB-lite"/>
    </source>
</evidence>
<accession>A0A7S3GC82</accession>
<feature type="region of interest" description="Disordered" evidence="2">
    <location>
        <begin position="406"/>
        <end position="425"/>
    </location>
</feature>
<reference evidence="3" key="1">
    <citation type="submission" date="2021-01" db="EMBL/GenBank/DDBJ databases">
        <authorList>
            <person name="Corre E."/>
            <person name="Pelletier E."/>
            <person name="Niang G."/>
            <person name="Scheremetjew M."/>
            <person name="Finn R."/>
            <person name="Kale V."/>
            <person name="Holt S."/>
            <person name="Cochrane G."/>
            <person name="Meng A."/>
            <person name="Brown T."/>
            <person name="Cohen L."/>
        </authorList>
    </citation>
    <scope>NUCLEOTIDE SEQUENCE</scope>
    <source>
        <strain evidence="3">NIES-2562</strain>
    </source>
</reference>
<dbReference type="AlphaFoldDB" id="A0A7S3GC82"/>
<dbReference type="SUPFAM" id="SSF82185">
    <property type="entry name" value="Histone H3 K4-specific methyltransferase SET7/9 N-terminal domain"/>
    <property type="match status" value="2"/>
</dbReference>
<proteinExistence type="predicted"/>
<feature type="compositionally biased region" description="Basic and acidic residues" evidence="2">
    <location>
        <begin position="461"/>
        <end position="499"/>
    </location>
</feature>
<gene>
    <name evidence="3" type="ORF">PBIL07802_LOCUS22509</name>
</gene>
<protein>
    <submittedName>
        <fullName evidence="3">Uncharacterized protein</fullName>
    </submittedName>
</protein>
<dbReference type="SMART" id="SM00698">
    <property type="entry name" value="MORN"/>
    <property type="match status" value="6"/>
</dbReference>
<organism evidence="3">
    <name type="scientific">Palpitomonas bilix</name>
    <dbReference type="NCBI Taxonomy" id="652834"/>
    <lineage>
        <taxon>Eukaryota</taxon>
        <taxon>Eukaryota incertae sedis</taxon>
    </lineage>
</organism>
<evidence type="ECO:0000313" key="3">
    <source>
        <dbReference type="EMBL" id="CAE0260230.1"/>
    </source>
</evidence>
<keyword evidence="1" id="KW-0677">Repeat</keyword>
<dbReference type="InterPro" id="IPR003409">
    <property type="entry name" value="MORN"/>
</dbReference>